<protein>
    <submittedName>
        <fullName evidence="1">Uncharacterized protein</fullName>
    </submittedName>
</protein>
<comment type="caution">
    <text evidence="1">The sequence shown here is derived from an EMBL/GenBank/DDBJ whole genome shotgun (WGS) entry which is preliminary data.</text>
</comment>
<evidence type="ECO:0000313" key="2">
    <source>
        <dbReference type="Proteomes" id="UP000245379"/>
    </source>
</evidence>
<organism evidence="1 2">
    <name type="scientific">Pedobacter yonginense</name>
    <dbReference type="NCBI Taxonomy" id="651869"/>
    <lineage>
        <taxon>Bacteria</taxon>
        <taxon>Pseudomonadati</taxon>
        <taxon>Bacteroidota</taxon>
        <taxon>Sphingobacteriia</taxon>
        <taxon>Sphingobacteriales</taxon>
        <taxon>Sphingobacteriaceae</taxon>
        <taxon>Pedobacter</taxon>
    </lineage>
</organism>
<proteinExistence type="predicted"/>
<accession>A0A317EJ17</accession>
<evidence type="ECO:0000313" key="1">
    <source>
        <dbReference type="EMBL" id="PWS26841.1"/>
    </source>
</evidence>
<dbReference type="Proteomes" id="UP000245379">
    <property type="component" value="Unassembled WGS sequence"/>
</dbReference>
<keyword evidence="2" id="KW-1185">Reference proteome</keyword>
<dbReference type="EMBL" id="QGNZ01000003">
    <property type="protein sequence ID" value="PWS26841.1"/>
    <property type="molecule type" value="Genomic_DNA"/>
</dbReference>
<gene>
    <name evidence="1" type="ORF">DHW03_12475</name>
</gene>
<reference evidence="1 2" key="1">
    <citation type="submission" date="2018-05" db="EMBL/GenBank/DDBJ databases">
        <title>Pedobacter paludis sp. nov., isolated from wetland soil.</title>
        <authorList>
            <person name="Zhang Y."/>
            <person name="Wang G."/>
        </authorList>
    </citation>
    <scope>NUCLEOTIDE SEQUENCE [LARGE SCALE GENOMIC DNA]</scope>
    <source>
        <strain evidence="1 2">KCTC22721</strain>
    </source>
</reference>
<dbReference type="RefSeq" id="WP_109926188.1">
    <property type="nucleotide sequence ID" value="NZ_QGNZ01000003.1"/>
</dbReference>
<sequence>MIRKIYFLCVRTKLFGNQRAVVLGNFSPALPPSPIKNWGFPFNQVWVQRLARVNDGSGILFGFFLPKRYSGQRVKTPK</sequence>
<dbReference type="AlphaFoldDB" id="A0A317EJ17"/>
<name>A0A317EJ17_9SPHI</name>